<reference evidence="3" key="1">
    <citation type="journal article" date="2019" name="Int. J. Syst. Evol. Microbiol.">
        <title>The Global Catalogue of Microorganisms (GCM) 10K type strain sequencing project: providing services to taxonomists for standard genome sequencing and annotation.</title>
        <authorList>
            <consortium name="The Broad Institute Genomics Platform"/>
            <consortium name="The Broad Institute Genome Sequencing Center for Infectious Disease"/>
            <person name="Wu L."/>
            <person name="Ma J."/>
        </authorList>
    </citation>
    <scope>NUCLEOTIDE SEQUENCE [LARGE SCALE GENOMIC DNA]</scope>
    <source>
        <strain evidence="3">NBRC 108723</strain>
    </source>
</reference>
<dbReference type="PANTHER" id="PTHR33570">
    <property type="entry name" value="4-CARBOXYMUCONOLACTONE DECARBOXYLASE FAMILY PROTEIN"/>
    <property type="match status" value="1"/>
</dbReference>
<keyword evidence="3" id="KW-1185">Reference proteome</keyword>
<protein>
    <submittedName>
        <fullName evidence="2">4-carboxymuconolactone decarboxylase</fullName>
    </submittedName>
</protein>
<feature type="domain" description="Carboxymuconolactone decarboxylase-like" evidence="1">
    <location>
        <begin position="36"/>
        <end position="116"/>
    </location>
</feature>
<dbReference type="SUPFAM" id="SSF69118">
    <property type="entry name" value="AhpD-like"/>
    <property type="match status" value="1"/>
</dbReference>
<accession>A0ABQ6F2W8</accession>
<evidence type="ECO:0000313" key="2">
    <source>
        <dbReference type="EMBL" id="GLT19047.1"/>
    </source>
</evidence>
<dbReference type="Pfam" id="PF02627">
    <property type="entry name" value="CMD"/>
    <property type="match status" value="1"/>
</dbReference>
<comment type="caution">
    <text evidence="2">The sequence shown here is derived from an EMBL/GenBank/DDBJ whole genome shotgun (WGS) entry which is preliminary data.</text>
</comment>
<evidence type="ECO:0000313" key="3">
    <source>
        <dbReference type="Proteomes" id="UP001157138"/>
    </source>
</evidence>
<dbReference type="InterPro" id="IPR003779">
    <property type="entry name" value="CMD-like"/>
</dbReference>
<dbReference type="InterPro" id="IPR052512">
    <property type="entry name" value="4CMD/NDH-1_regulator"/>
</dbReference>
<dbReference type="Proteomes" id="UP001157138">
    <property type="component" value="Unassembled WGS sequence"/>
</dbReference>
<sequence length="137" mass="14940">MMSDKQTTIKGMHVMDRLEDGLAERVSRRLSELDSDLPRLITDYAFGSVVARPGLDLKTREMLTVASLISLGNATPQLELHMKAAINVGVSPEELLEVVIQMAVYAGVPACMNGLASYRKIMNEKGLVLPGLKEEVA</sequence>
<dbReference type="Gene3D" id="1.20.1290.10">
    <property type="entry name" value="AhpD-like"/>
    <property type="match status" value="1"/>
</dbReference>
<dbReference type="InterPro" id="IPR029032">
    <property type="entry name" value="AhpD-like"/>
</dbReference>
<dbReference type="EMBL" id="BSPW01000066">
    <property type="protein sequence ID" value="GLT19047.1"/>
    <property type="molecule type" value="Genomic_DNA"/>
</dbReference>
<dbReference type="PANTHER" id="PTHR33570:SF10">
    <property type="entry name" value="GAMMA-CARBOXYMUCONOLACTONE DECARBOXYLASE"/>
    <property type="match status" value="1"/>
</dbReference>
<proteinExistence type="predicted"/>
<organism evidence="2 3">
    <name type="scientific">Vibrio zhanjiangensis</name>
    <dbReference type="NCBI Taxonomy" id="1046128"/>
    <lineage>
        <taxon>Bacteria</taxon>
        <taxon>Pseudomonadati</taxon>
        <taxon>Pseudomonadota</taxon>
        <taxon>Gammaproteobacteria</taxon>
        <taxon>Vibrionales</taxon>
        <taxon>Vibrionaceae</taxon>
        <taxon>Vibrio</taxon>
    </lineage>
</organism>
<evidence type="ECO:0000259" key="1">
    <source>
        <dbReference type="Pfam" id="PF02627"/>
    </source>
</evidence>
<dbReference type="RefSeq" id="WP_272281943.1">
    <property type="nucleotide sequence ID" value="NZ_BSPW01000066.1"/>
</dbReference>
<gene>
    <name evidence="2" type="ORF">GCM10007938_28290</name>
</gene>
<name>A0ABQ6F2W8_9VIBR</name>